<comment type="catalytic activity">
    <reaction evidence="1">
        <text>Endonucleolytic cleavage to 5'-phosphomonoester.</text>
        <dbReference type="EC" id="3.1.26.4"/>
    </reaction>
</comment>
<dbReference type="GO" id="GO:0004523">
    <property type="term" value="F:RNA-DNA hybrid ribonuclease activity"/>
    <property type="evidence" value="ECO:0007669"/>
    <property type="project" value="UniProtKB-EC"/>
</dbReference>
<dbReference type="Gene3D" id="3.30.420.10">
    <property type="entry name" value="Ribonuclease H-like superfamily/Ribonuclease H"/>
    <property type="match status" value="1"/>
</dbReference>
<dbReference type="InterPro" id="IPR012337">
    <property type="entry name" value="RNaseH-like_sf"/>
</dbReference>
<evidence type="ECO:0000256" key="2">
    <source>
        <dbReference type="ARBA" id="ARBA00005300"/>
    </source>
</evidence>
<sequence length="249" mass="28833">MKRWCFLIRLRNIWYHDPCCSLHEGTSSLPRFDSLINRYKAAVERTAQQELEKSSVDWLEQKAWLSAPIVYCDGAYDWNTGKAGVGIFWGPSDSRNLHLEVTGAKITNIRAEIQAVSLAILQASSLKLQRISIKTDCNFAVKVINLWLEKWRRNGWRKAAGGLIENVEDIKKLNERLQLLKVVLKVRIEHVYGHQKFDMRSILDEHWQELPNEERDAYGNFHSDRLAQLGIDQPMMTDVEFELSIPAIK</sequence>
<organism evidence="10 11">
    <name type="scientific">Toxocara canis</name>
    <name type="common">Canine roundworm</name>
    <dbReference type="NCBI Taxonomy" id="6265"/>
    <lineage>
        <taxon>Eukaryota</taxon>
        <taxon>Metazoa</taxon>
        <taxon>Ecdysozoa</taxon>
        <taxon>Nematoda</taxon>
        <taxon>Chromadorea</taxon>
        <taxon>Rhabditida</taxon>
        <taxon>Spirurina</taxon>
        <taxon>Ascaridomorpha</taxon>
        <taxon>Ascaridoidea</taxon>
        <taxon>Toxocaridae</taxon>
        <taxon>Toxocara</taxon>
    </lineage>
</organism>
<dbReference type="PANTHER" id="PTHR10642">
    <property type="entry name" value="RIBONUCLEASE H1"/>
    <property type="match status" value="1"/>
</dbReference>
<keyword evidence="5" id="KW-0479">Metal-binding</keyword>
<keyword evidence="10" id="KW-1185">Reference proteome</keyword>
<reference evidence="9 10" key="2">
    <citation type="submission" date="2018-11" db="EMBL/GenBank/DDBJ databases">
        <authorList>
            <consortium name="Pathogen Informatics"/>
        </authorList>
    </citation>
    <scope>NUCLEOTIDE SEQUENCE [LARGE SCALE GENOMIC DNA]</scope>
</reference>
<dbReference type="Pfam" id="PF00075">
    <property type="entry name" value="RNase_H"/>
    <property type="match status" value="1"/>
</dbReference>
<name>A0A183UZ92_TOXCA</name>
<evidence type="ECO:0000259" key="8">
    <source>
        <dbReference type="PROSITE" id="PS50879"/>
    </source>
</evidence>
<dbReference type="CDD" id="cd09280">
    <property type="entry name" value="RNase_HI_eukaryote_like"/>
    <property type="match status" value="1"/>
</dbReference>
<evidence type="ECO:0000256" key="7">
    <source>
        <dbReference type="ARBA" id="ARBA00022801"/>
    </source>
</evidence>
<reference evidence="11" key="1">
    <citation type="submission" date="2016-06" db="UniProtKB">
        <authorList>
            <consortium name="WormBaseParasite"/>
        </authorList>
    </citation>
    <scope>IDENTIFICATION</scope>
</reference>
<protein>
    <recommendedName>
        <fullName evidence="3">ribonuclease H</fullName>
        <ecNumber evidence="3">3.1.26.4</ecNumber>
    </recommendedName>
</protein>
<evidence type="ECO:0000313" key="11">
    <source>
        <dbReference type="WBParaSite" id="TCNE_0001381201-mRNA-1"/>
    </source>
</evidence>
<keyword evidence="4" id="KW-0540">Nuclease</keyword>
<evidence type="ECO:0000256" key="6">
    <source>
        <dbReference type="ARBA" id="ARBA00022759"/>
    </source>
</evidence>
<evidence type="ECO:0000313" key="9">
    <source>
        <dbReference type="EMBL" id="VDM45133.1"/>
    </source>
</evidence>
<dbReference type="SUPFAM" id="SSF53098">
    <property type="entry name" value="Ribonuclease H-like"/>
    <property type="match status" value="1"/>
</dbReference>
<keyword evidence="7" id="KW-0378">Hydrolase</keyword>
<accession>A0A183UZ92</accession>
<gene>
    <name evidence="9" type="ORF">TCNE_LOCUS13812</name>
</gene>
<dbReference type="PROSITE" id="PS50879">
    <property type="entry name" value="RNASE_H_1"/>
    <property type="match status" value="1"/>
</dbReference>
<dbReference type="AlphaFoldDB" id="A0A183UZ92"/>
<dbReference type="GO" id="GO:0046872">
    <property type="term" value="F:metal ion binding"/>
    <property type="evidence" value="ECO:0007669"/>
    <property type="project" value="UniProtKB-KW"/>
</dbReference>
<dbReference type="WBParaSite" id="TCNE_0001381201-mRNA-1">
    <property type="protein sequence ID" value="TCNE_0001381201-mRNA-1"/>
    <property type="gene ID" value="TCNE_0001381201"/>
</dbReference>
<evidence type="ECO:0000256" key="3">
    <source>
        <dbReference type="ARBA" id="ARBA00012180"/>
    </source>
</evidence>
<proteinExistence type="inferred from homology"/>
<comment type="similarity">
    <text evidence="2">Belongs to the RNase H family.</text>
</comment>
<dbReference type="EC" id="3.1.26.4" evidence="3"/>
<feature type="domain" description="RNase H type-1" evidence="8">
    <location>
        <begin position="64"/>
        <end position="232"/>
    </location>
</feature>
<dbReference type="GO" id="GO:0043137">
    <property type="term" value="P:DNA replication, removal of RNA primer"/>
    <property type="evidence" value="ECO:0007669"/>
    <property type="project" value="TreeGrafter"/>
</dbReference>
<dbReference type="InterPro" id="IPR002156">
    <property type="entry name" value="RNaseH_domain"/>
</dbReference>
<dbReference type="Proteomes" id="UP000050794">
    <property type="component" value="Unassembled WGS sequence"/>
</dbReference>
<evidence type="ECO:0000256" key="5">
    <source>
        <dbReference type="ARBA" id="ARBA00022723"/>
    </source>
</evidence>
<dbReference type="PANTHER" id="PTHR10642:SF26">
    <property type="entry name" value="RIBONUCLEASE H1"/>
    <property type="match status" value="1"/>
</dbReference>
<evidence type="ECO:0000256" key="4">
    <source>
        <dbReference type="ARBA" id="ARBA00022722"/>
    </source>
</evidence>
<dbReference type="InterPro" id="IPR036397">
    <property type="entry name" value="RNaseH_sf"/>
</dbReference>
<dbReference type="InterPro" id="IPR050092">
    <property type="entry name" value="RNase_H"/>
</dbReference>
<keyword evidence="6" id="KW-0255">Endonuclease</keyword>
<evidence type="ECO:0000256" key="1">
    <source>
        <dbReference type="ARBA" id="ARBA00000077"/>
    </source>
</evidence>
<dbReference type="EMBL" id="UYWY01021908">
    <property type="protein sequence ID" value="VDM45133.1"/>
    <property type="molecule type" value="Genomic_DNA"/>
</dbReference>
<dbReference type="GO" id="GO:0003676">
    <property type="term" value="F:nucleic acid binding"/>
    <property type="evidence" value="ECO:0007669"/>
    <property type="project" value="InterPro"/>
</dbReference>
<evidence type="ECO:0000313" key="10">
    <source>
        <dbReference type="Proteomes" id="UP000050794"/>
    </source>
</evidence>